<dbReference type="Pfam" id="PF03464">
    <property type="entry name" value="eRF1_2"/>
    <property type="match status" value="1"/>
</dbReference>
<dbReference type="Gene3D" id="3.30.420.60">
    <property type="entry name" value="eRF1 domain 2"/>
    <property type="match status" value="1"/>
</dbReference>
<dbReference type="OMA" id="LATHHFI"/>
<comment type="similarity">
    <text evidence="2">Belongs to the eukaryotic release factor 1 family.</text>
</comment>
<protein>
    <submittedName>
        <fullName evidence="7">Eukaryotic peptide chain release factor subunit 1</fullName>
    </submittedName>
</protein>
<organism evidence="7 8">
    <name type="scientific">Anaeramoeba ignava</name>
    <name type="common">Anaerobic marine amoeba</name>
    <dbReference type="NCBI Taxonomy" id="1746090"/>
    <lineage>
        <taxon>Eukaryota</taxon>
        <taxon>Metamonada</taxon>
        <taxon>Anaeramoebidae</taxon>
        <taxon>Anaeramoeba</taxon>
    </lineage>
</organism>
<comment type="caution">
    <text evidence="7">The sequence shown here is derived from an EMBL/GenBank/DDBJ whole genome shotgun (WGS) entry which is preliminary data.</text>
</comment>
<dbReference type="InterPro" id="IPR004403">
    <property type="entry name" value="Peptide_chain-rel_eRF1/aRF1"/>
</dbReference>
<evidence type="ECO:0000256" key="5">
    <source>
        <dbReference type="SAM" id="MobiDB-lite"/>
    </source>
</evidence>
<dbReference type="InterPro" id="IPR005141">
    <property type="entry name" value="eRF1_2"/>
</dbReference>
<keyword evidence="8" id="KW-1185">Reference proteome</keyword>
<dbReference type="InterPro" id="IPR005142">
    <property type="entry name" value="eRF1_3"/>
</dbReference>
<keyword evidence="3" id="KW-0963">Cytoplasm</keyword>
<gene>
    <name evidence="7" type="ORF">M0811_10684</name>
</gene>
<sequence>MLSEEDKLKIQNFRLKKFLREIQISRGEGTSLISMIIPANSQIHQFTTKLKEEMSSAKRIKSRVNRQSVIAALNTAVAKLSLYSQVPENGLALFAGIITNQDGKEKKICYDIEPPKPILRPLYRCDNRFHAEILENLIQPSEKYGFIVVDGKGCLFGVLCGNHKTIIHRFSVYLPKKHGRGGQSAPRFSRIRKEKRQHYLTMVSELATHHFITNEKPNIYKLVIAGSADLKKELANSSLFHPKLSDIILQIVSVSYGGDNGFNEAINLVAESLTGVRYVEESKILQRFFDEINQNTGKFCYGSQSTFNALTNGAVETLIVWENLDLILIEQEDIETKSTSFSFISPSIKSSKNGKENQMENEVQDEKEKNQGNVEENSVVKKKEKLFVDWIAENFHKFGTKLEFVSNNSQEGSQFCHGFGGIGGILRYQVKTDFLDMSDDDDDVVDDELYQKDSVENAFEIGLDDDDSDYDYDPFF</sequence>
<dbReference type="SUPFAM" id="SSF55481">
    <property type="entry name" value="N-terminal domain of eukaryotic peptide chain release factor subunit 1, ERF1"/>
    <property type="match status" value="1"/>
</dbReference>
<dbReference type="Pfam" id="PF03465">
    <property type="entry name" value="eRF1_3"/>
    <property type="match status" value="1"/>
</dbReference>
<dbReference type="Gene3D" id="3.30.960.10">
    <property type="entry name" value="eRF1 domain 1"/>
    <property type="match status" value="1"/>
</dbReference>
<dbReference type="SMART" id="SM01194">
    <property type="entry name" value="eRF1_1"/>
    <property type="match status" value="1"/>
</dbReference>
<evidence type="ECO:0000256" key="4">
    <source>
        <dbReference type="ARBA" id="ARBA00022917"/>
    </source>
</evidence>
<dbReference type="InterPro" id="IPR029064">
    <property type="entry name" value="Ribosomal_eL30-like_sf"/>
</dbReference>
<dbReference type="NCBIfam" id="TIGR03676">
    <property type="entry name" value="aRF1_eRF1"/>
    <property type="match status" value="1"/>
</dbReference>
<evidence type="ECO:0000259" key="6">
    <source>
        <dbReference type="SMART" id="SM01194"/>
    </source>
</evidence>
<evidence type="ECO:0000256" key="2">
    <source>
        <dbReference type="ARBA" id="ARBA00005326"/>
    </source>
</evidence>
<dbReference type="AlphaFoldDB" id="A0A9Q0R819"/>
<feature type="domain" description="eRF1/Pelota-like N-terminal" evidence="6">
    <location>
        <begin position="6"/>
        <end position="139"/>
    </location>
</feature>
<dbReference type="Proteomes" id="UP001149090">
    <property type="component" value="Unassembled WGS sequence"/>
</dbReference>
<comment type="subcellular location">
    <subcellularLocation>
        <location evidence="1">Cytoplasm</location>
    </subcellularLocation>
</comment>
<dbReference type="FunFam" id="3.30.1330.30:FF:000032">
    <property type="entry name" value="Eukaryotic peptide chain release factor subunit 1"/>
    <property type="match status" value="1"/>
</dbReference>
<name>A0A9Q0R819_ANAIG</name>
<dbReference type="InterPro" id="IPR024049">
    <property type="entry name" value="eRF1_1_sf"/>
</dbReference>
<dbReference type="GO" id="GO:0005737">
    <property type="term" value="C:cytoplasm"/>
    <property type="evidence" value="ECO:0007669"/>
    <property type="project" value="UniProtKB-SubCell"/>
</dbReference>
<dbReference type="Gene3D" id="3.30.1330.30">
    <property type="match status" value="1"/>
</dbReference>
<dbReference type="Pfam" id="PF03463">
    <property type="entry name" value="eRF1_1"/>
    <property type="match status" value="1"/>
</dbReference>
<dbReference type="InterPro" id="IPR005140">
    <property type="entry name" value="eRF1_Pelota-like_N"/>
</dbReference>
<evidence type="ECO:0000313" key="7">
    <source>
        <dbReference type="EMBL" id="KAJ5070614.1"/>
    </source>
</evidence>
<dbReference type="OrthoDB" id="10254527at2759"/>
<dbReference type="SUPFAM" id="SSF55315">
    <property type="entry name" value="L30e-like"/>
    <property type="match status" value="1"/>
</dbReference>
<accession>A0A9Q0R819</accession>
<proteinExistence type="inferred from homology"/>
<dbReference type="EMBL" id="JAPDFW010000093">
    <property type="protein sequence ID" value="KAJ5070614.1"/>
    <property type="molecule type" value="Genomic_DNA"/>
</dbReference>
<evidence type="ECO:0000313" key="8">
    <source>
        <dbReference type="Proteomes" id="UP001149090"/>
    </source>
</evidence>
<feature type="compositionally biased region" description="Basic and acidic residues" evidence="5">
    <location>
        <begin position="353"/>
        <end position="370"/>
    </location>
</feature>
<dbReference type="SUPFAM" id="SSF53137">
    <property type="entry name" value="Translational machinery components"/>
    <property type="match status" value="1"/>
</dbReference>
<evidence type="ECO:0000256" key="3">
    <source>
        <dbReference type="ARBA" id="ARBA00022490"/>
    </source>
</evidence>
<feature type="region of interest" description="Disordered" evidence="5">
    <location>
        <begin position="350"/>
        <end position="375"/>
    </location>
</feature>
<dbReference type="InterPro" id="IPR042226">
    <property type="entry name" value="eFR1_2_sf"/>
</dbReference>
<reference evidence="7" key="1">
    <citation type="submission" date="2022-10" db="EMBL/GenBank/DDBJ databases">
        <title>Novel sulphate-reducing endosymbionts in the free-living metamonad Anaeramoeba.</title>
        <authorList>
            <person name="Jerlstrom-Hultqvist J."/>
            <person name="Cepicka I."/>
            <person name="Gallot-Lavallee L."/>
            <person name="Salas-Leiva D."/>
            <person name="Curtis B.A."/>
            <person name="Zahonova K."/>
            <person name="Pipaliya S."/>
            <person name="Dacks J."/>
            <person name="Roger A.J."/>
        </authorList>
    </citation>
    <scope>NUCLEOTIDE SEQUENCE</scope>
    <source>
        <strain evidence="7">BMAN</strain>
    </source>
</reference>
<dbReference type="GO" id="GO:0003747">
    <property type="term" value="F:translation release factor activity"/>
    <property type="evidence" value="ECO:0007669"/>
    <property type="project" value="InterPro"/>
</dbReference>
<evidence type="ECO:0000256" key="1">
    <source>
        <dbReference type="ARBA" id="ARBA00004496"/>
    </source>
</evidence>
<keyword evidence="4" id="KW-0648">Protein biosynthesis</keyword>
<dbReference type="PANTHER" id="PTHR10113">
    <property type="entry name" value="PEPTIDE CHAIN RELEASE FACTOR SUBUNIT 1"/>
    <property type="match status" value="1"/>
</dbReference>